<reference evidence="2 3" key="1">
    <citation type="submission" date="2017-04" db="EMBL/GenBank/DDBJ databases">
        <title>Accumulation and expression of multiple antibiotic resistance genes in Arcobacter cryaerophilus that thrives in sewage.</title>
        <authorList>
            <person name="Millar J.A."/>
            <person name="Raghavan R."/>
        </authorList>
    </citation>
    <scope>NUCLEOTIDE SEQUENCE [LARGE SCALE GENOMIC DNA]</scope>
    <source>
        <strain evidence="2 3">AZT-1</strain>
    </source>
</reference>
<evidence type="ECO:0000313" key="3">
    <source>
        <dbReference type="Proteomes" id="UP000192599"/>
    </source>
</evidence>
<gene>
    <name evidence="2" type="ORF">AS859_10385</name>
</gene>
<accession>A0A1V9V9C6</accession>
<evidence type="ECO:0000313" key="2">
    <source>
        <dbReference type="EMBL" id="OQR40655.1"/>
    </source>
</evidence>
<dbReference type="InterPro" id="IPR057219">
    <property type="entry name" value="DUF7897"/>
</dbReference>
<feature type="domain" description="DUF7897" evidence="1">
    <location>
        <begin position="8"/>
        <end position="86"/>
    </location>
</feature>
<dbReference type="Proteomes" id="UP000192599">
    <property type="component" value="Unassembled WGS sequence"/>
</dbReference>
<organism evidence="2 3">
    <name type="scientific">Aliarcobacter cryaerophilus</name>
    <dbReference type="NCBI Taxonomy" id="28198"/>
    <lineage>
        <taxon>Bacteria</taxon>
        <taxon>Pseudomonadati</taxon>
        <taxon>Campylobacterota</taxon>
        <taxon>Epsilonproteobacteria</taxon>
        <taxon>Campylobacterales</taxon>
        <taxon>Arcobacteraceae</taxon>
        <taxon>Aliarcobacter</taxon>
    </lineage>
</organism>
<feature type="non-terminal residue" evidence="2">
    <location>
        <position position="86"/>
    </location>
</feature>
<proteinExistence type="predicted"/>
<comment type="caution">
    <text evidence="2">The sequence shown here is derived from an EMBL/GenBank/DDBJ whole genome shotgun (WGS) entry which is preliminary data.</text>
</comment>
<protein>
    <recommendedName>
        <fullName evidence="1">DUF7897 domain-containing protein</fullName>
    </recommendedName>
</protein>
<dbReference type="AlphaFoldDB" id="A0A1V9V9C6"/>
<sequence>MTKQNFIDDLQKIYDYLDNEKAKTNELLKFLENKEFDKLFIIDDFAKSLDLKISDDLRFALVTRLVNLRDDSLVQVLKKLEKSEKE</sequence>
<dbReference type="EMBL" id="LNTC01000278">
    <property type="protein sequence ID" value="OQR40655.1"/>
    <property type="molecule type" value="Genomic_DNA"/>
</dbReference>
<dbReference type="Pfam" id="PF25448">
    <property type="entry name" value="DUF7897"/>
    <property type="match status" value="1"/>
</dbReference>
<evidence type="ECO:0000259" key="1">
    <source>
        <dbReference type="Pfam" id="PF25448"/>
    </source>
</evidence>
<name>A0A1V9V9C6_9BACT</name>